<protein>
    <submittedName>
        <fullName evidence="3">FAD-binding oxidoreductase</fullName>
    </submittedName>
</protein>
<dbReference type="PANTHER" id="PTHR13847:SF287">
    <property type="entry name" value="FAD-DEPENDENT OXIDOREDUCTASE DOMAIN-CONTAINING PROTEIN 1"/>
    <property type="match status" value="1"/>
</dbReference>
<dbReference type="AlphaFoldDB" id="A0A5D0TMQ6"/>
<proteinExistence type="predicted"/>
<evidence type="ECO:0000259" key="2">
    <source>
        <dbReference type="Pfam" id="PF01266"/>
    </source>
</evidence>
<keyword evidence="4" id="KW-1185">Reference proteome</keyword>
<dbReference type="GO" id="GO:0016491">
    <property type="term" value="F:oxidoreductase activity"/>
    <property type="evidence" value="ECO:0007669"/>
    <property type="project" value="UniProtKB-KW"/>
</dbReference>
<evidence type="ECO:0000256" key="1">
    <source>
        <dbReference type="ARBA" id="ARBA00023002"/>
    </source>
</evidence>
<organism evidence="3 4">
    <name type="scientific">Actinomadura syzygii</name>
    <dbReference type="NCBI Taxonomy" id="1427538"/>
    <lineage>
        <taxon>Bacteria</taxon>
        <taxon>Bacillati</taxon>
        <taxon>Actinomycetota</taxon>
        <taxon>Actinomycetes</taxon>
        <taxon>Streptosporangiales</taxon>
        <taxon>Thermomonosporaceae</taxon>
        <taxon>Actinomadura</taxon>
    </lineage>
</organism>
<dbReference type="Pfam" id="PF01266">
    <property type="entry name" value="DAO"/>
    <property type="match status" value="1"/>
</dbReference>
<dbReference type="Gene3D" id="3.30.9.10">
    <property type="entry name" value="D-Amino Acid Oxidase, subunit A, domain 2"/>
    <property type="match status" value="1"/>
</dbReference>
<dbReference type="Gene3D" id="3.50.50.60">
    <property type="entry name" value="FAD/NAD(P)-binding domain"/>
    <property type="match status" value="2"/>
</dbReference>
<name>A0A5D0TMQ6_9ACTN</name>
<dbReference type="InterPro" id="IPR036188">
    <property type="entry name" value="FAD/NAD-bd_sf"/>
</dbReference>
<dbReference type="Proteomes" id="UP000322634">
    <property type="component" value="Unassembled WGS sequence"/>
</dbReference>
<gene>
    <name evidence="3" type="ORF">FXF65_41875</name>
</gene>
<dbReference type="EMBL" id="VSFF01000021">
    <property type="protein sequence ID" value="TYC07561.1"/>
    <property type="molecule type" value="Genomic_DNA"/>
</dbReference>
<evidence type="ECO:0000313" key="4">
    <source>
        <dbReference type="Proteomes" id="UP000322634"/>
    </source>
</evidence>
<reference evidence="3 4" key="1">
    <citation type="submission" date="2019-08" db="EMBL/GenBank/DDBJ databases">
        <title>Actinomadura sp. nov. CYP1-5 isolated from mountain soil.</title>
        <authorList>
            <person name="Songsumanus A."/>
            <person name="Kuncharoen N."/>
            <person name="Kudo T."/>
            <person name="Yuki M."/>
            <person name="Igarashi Y."/>
            <person name="Tanasupawat S."/>
        </authorList>
    </citation>
    <scope>NUCLEOTIDE SEQUENCE [LARGE SCALE GENOMIC DNA]</scope>
    <source>
        <strain evidence="3 4">GKU157</strain>
    </source>
</reference>
<dbReference type="OrthoDB" id="9806452at2"/>
<comment type="caution">
    <text evidence="3">The sequence shown here is derived from an EMBL/GenBank/DDBJ whole genome shotgun (WGS) entry which is preliminary data.</text>
</comment>
<dbReference type="SUPFAM" id="SSF51905">
    <property type="entry name" value="FAD/NAD(P)-binding domain"/>
    <property type="match status" value="1"/>
</dbReference>
<keyword evidence="1" id="KW-0560">Oxidoreductase</keyword>
<evidence type="ECO:0000313" key="3">
    <source>
        <dbReference type="EMBL" id="TYC07561.1"/>
    </source>
</evidence>
<dbReference type="GO" id="GO:0005737">
    <property type="term" value="C:cytoplasm"/>
    <property type="evidence" value="ECO:0007669"/>
    <property type="project" value="TreeGrafter"/>
</dbReference>
<sequence>MFSVTCTVLSQGNRSPAMSLPSTADVVVVGSGIIGAAAAAAAAGRGGRVVLLDKEDGPAREASGRAQGSLRVQGRHDAEVPLAREALELWARAAEEGDFELVTGGNLYLRTSDEELPVLRRLVEQAHRAGLHSVELLDAERTRELVPSATGPLLGAMWSPMDAHCQPRKGTEHYVRRAGRAGAHLAYGVKVTRLLQTRGRITGVDSTAGPVHADAVVVAAGVWAPYLAKTVGLKVPIMPVVMSELETEPMKPLFSQTIRAFGFGARQRPCGRVVVSAGLNAKVSHGVSLSDLHGLRYWLPRAISFRENLRLTIDTRRILEQLRRRSSLSMALVPHRSPEPQIDRPLVDGSLVRLATVIPELRDAKAARYWAGLVDMTPDGLPIIDGAAGPQGLTVIAGLSGHGFTLGPVLGEIAADLSLDGKTSRPIDAFRLYRYSAGQIDRPEMMV</sequence>
<feature type="domain" description="FAD dependent oxidoreductase" evidence="2">
    <location>
        <begin position="25"/>
        <end position="417"/>
    </location>
</feature>
<dbReference type="PANTHER" id="PTHR13847">
    <property type="entry name" value="SARCOSINE DEHYDROGENASE-RELATED"/>
    <property type="match status" value="1"/>
</dbReference>
<accession>A0A5D0TMQ6</accession>
<dbReference type="InterPro" id="IPR006076">
    <property type="entry name" value="FAD-dep_OxRdtase"/>
</dbReference>